<dbReference type="Pfam" id="PF07575">
    <property type="entry name" value="Nucleopor_Nup85"/>
    <property type="match status" value="2"/>
</dbReference>
<comment type="caution">
    <text evidence="11">The sequence shown here is derived from an EMBL/GenBank/DDBJ whole genome shotgun (WGS) entry which is preliminary data.</text>
</comment>
<sequence>MFNVPSTPDSRRGDDIDILSTTPAGPPPSSVLGSSFGPGTGLNAKSPFSLSAFIKSPADRAPSNRVSSRGFAVPSSSPAQRDRSGYLDDVGLGANGTGKYGPGGNARPGTQTDDDLDDILDFNSEPRGAKRSRNGDVMAQSMRSSRMVGRDIDRDSIMPSIVDGLVAGLPDPPSLQEDDDTILSTENTLETLDDAARRDEDDLEQALAQAVKELNTEWVKQVDTESVAASIGPVDKSGFARAFYVATLLLQLHHPATANRATSSQLPSFTALNRLSSQPTPLPRALLDWLNKNHNPFPEDLPEVQSAKPSSTAHDRFWDTVFQALLRGQFSTVIKLLSSANWSHADTALEDGYSEPGYTGAQLQAVQYVVGQCVELLRTCPALTDDDWTVSGGDWSLFRSRARRYLEDLEQYAESNSADREYGNTNVFAAGGGSFAAGSRRAESRVPWSVLEQLKAVYGQLLGSREEILLSAQDWLEASIYLTVWWDGNEEGSLGASRRGLPARQRDRLVDADPIRAYQRRLLLSFASVTDEPEDVPLGVNTVDAVQVALGAVFEGEVESVLKLLQKWSPLVATAVVDVASAGGWMPLGRPRTGDVMNGFDQEDLMVLSHGQINQKEGLDRDSVLTNFAELLAKEEQFESSDGRTVQQGWELAVHVLSRLDSTSAAQKKIGEVFSAMTFTNAKQVDKALSVCNSLGLTEQVRGISERYADSLATTSHSYGQALLYYARAHSEAQLQSTLDLLLSTSLVRSAAYPAHAELDPQLADLLSNQTGVLSQLARIDVEAAKLLANKSSGYATLRRFYELRDEDNEVEEEEESAFKSGLKPAARKKEMVKGLVALVESAGESIRGGLYDATAVGVVQVETLLSLLGEALPMLNDSTPLFNKPQLIALLRAIEDLQTVSSRIYDQAETLFQASMSDFQSGRATDPQDLAKSLQMGKSTSNLAGSTYGMVNSRGSIESEQAGAAGGSGEDSRAWDWRRGLALTAGKSAKGSDVLRILRIAIAREIGRTWAEGR</sequence>
<keyword evidence="12" id="KW-1185">Reference proteome</keyword>
<evidence type="ECO:0000313" key="12">
    <source>
        <dbReference type="Proteomes" id="UP000799439"/>
    </source>
</evidence>
<dbReference type="GO" id="GO:0006606">
    <property type="term" value="P:protein import into nucleus"/>
    <property type="evidence" value="ECO:0007669"/>
    <property type="project" value="TreeGrafter"/>
</dbReference>
<keyword evidence="3 9" id="KW-0813">Transport</keyword>
<evidence type="ECO:0000256" key="8">
    <source>
        <dbReference type="ARBA" id="ARBA00023242"/>
    </source>
</evidence>
<evidence type="ECO:0000256" key="1">
    <source>
        <dbReference type="ARBA" id="ARBA00004567"/>
    </source>
</evidence>
<proteinExistence type="inferred from homology"/>
<keyword evidence="6 9" id="KW-0811">Translocation</keyword>
<keyword evidence="7 9" id="KW-0906">Nuclear pore complex</keyword>
<comment type="subunit">
    <text evidence="9">Component of the nuclear pore complex (NPC).</text>
</comment>
<comment type="function">
    <text evidence="9">Functions as a component of the nuclear pore complex (NPC).</text>
</comment>
<keyword evidence="8 9" id="KW-0539">Nucleus</keyword>
<feature type="region of interest" description="Disordered" evidence="10">
    <location>
        <begin position="59"/>
        <end position="147"/>
    </location>
</feature>
<dbReference type="EMBL" id="ML996089">
    <property type="protein sequence ID" value="KAF2150812.1"/>
    <property type="molecule type" value="Genomic_DNA"/>
</dbReference>
<evidence type="ECO:0000256" key="7">
    <source>
        <dbReference type="ARBA" id="ARBA00023132"/>
    </source>
</evidence>
<dbReference type="GO" id="GO:0006406">
    <property type="term" value="P:mRNA export from nucleus"/>
    <property type="evidence" value="ECO:0007669"/>
    <property type="project" value="TreeGrafter"/>
</dbReference>
<comment type="similarity">
    <text evidence="2 9">Belongs to the nucleoporin Nup85 family.</text>
</comment>
<dbReference type="OrthoDB" id="5422384at2759"/>
<feature type="compositionally biased region" description="Gly residues" evidence="10">
    <location>
        <begin position="93"/>
        <end position="106"/>
    </location>
</feature>
<dbReference type="GO" id="GO:0017056">
    <property type="term" value="F:structural constituent of nuclear pore"/>
    <property type="evidence" value="ECO:0007669"/>
    <property type="project" value="TreeGrafter"/>
</dbReference>
<comment type="subcellular location">
    <subcellularLocation>
        <location evidence="1 9">Nucleus</location>
        <location evidence="1 9">Nuclear pore complex</location>
    </subcellularLocation>
</comment>
<evidence type="ECO:0000256" key="9">
    <source>
        <dbReference type="RuleBase" id="RU365073"/>
    </source>
</evidence>
<evidence type="ECO:0000256" key="4">
    <source>
        <dbReference type="ARBA" id="ARBA00022816"/>
    </source>
</evidence>
<dbReference type="GO" id="GO:0031080">
    <property type="term" value="C:nuclear pore outer ring"/>
    <property type="evidence" value="ECO:0007669"/>
    <property type="project" value="TreeGrafter"/>
</dbReference>
<protein>
    <recommendedName>
        <fullName evidence="9">Nuclear pore complex protein Nup85</fullName>
    </recommendedName>
</protein>
<dbReference type="GO" id="GO:0045893">
    <property type="term" value="P:positive regulation of DNA-templated transcription"/>
    <property type="evidence" value="ECO:0007669"/>
    <property type="project" value="TreeGrafter"/>
</dbReference>
<dbReference type="Proteomes" id="UP000799439">
    <property type="component" value="Unassembled WGS sequence"/>
</dbReference>
<dbReference type="AlphaFoldDB" id="A0A9P4IZR7"/>
<feature type="region of interest" description="Disordered" evidence="10">
    <location>
        <begin position="1"/>
        <end position="41"/>
    </location>
</feature>
<evidence type="ECO:0000313" key="11">
    <source>
        <dbReference type="EMBL" id="KAF2150812.1"/>
    </source>
</evidence>
<gene>
    <name evidence="11" type="ORF">K461DRAFT_244666</name>
</gene>
<reference evidence="11" key="1">
    <citation type="journal article" date="2020" name="Stud. Mycol.">
        <title>101 Dothideomycetes genomes: a test case for predicting lifestyles and emergence of pathogens.</title>
        <authorList>
            <person name="Haridas S."/>
            <person name="Albert R."/>
            <person name="Binder M."/>
            <person name="Bloem J."/>
            <person name="Labutti K."/>
            <person name="Salamov A."/>
            <person name="Andreopoulos B."/>
            <person name="Baker S."/>
            <person name="Barry K."/>
            <person name="Bills G."/>
            <person name="Bluhm B."/>
            <person name="Cannon C."/>
            <person name="Castanera R."/>
            <person name="Culley D."/>
            <person name="Daum C."/>
            <person name="Ezra D."/>
            <person name="Gonzalez J."/>
            <person name="Henrissat B."/>
            <person name="Kuo A."/>
            <person name="Liang C."/>
            <person name="Lipzen A."/>
            <person name="Lutzoni F."/>
            <person name="Magnuson J."/>
            <person name="Mondo S."/>
            <person name="Nolan M."/>
            <person name="Ohm R."/>
            <person name="Pangilinan J."/>
            <person name="Park H.-J."/>
            <person name="Ramirez L."/>
            <person name="Alfaro M."/>
            <person name="Sun H."/>
            <person name="Tritt A."/>
            <person name="Yoshinaga Y."/>
            <person name="Zwiers L.-H."/>
            <person name="Turgeon B."/>
            <person name="Goodwin S."/>
            <person name="Spatafora J."/>
            <person name="Crous P."/>
            <person name="Grigoriev I."/>
        </authorList>
    </citation>
    <scope>NUCLEOTIDE SEQUENCE</scope>
    <source>
        <strain evidence="11">CBS 260.36</strain>
    </source>
</reference>
<evidence type="ECO:0000256" key="6">
    <source>
        <dbReference type="ARBA" id="ARBA00023010"/>
    </source>
</evidence>
<name>A0A9P4IZR7_9PEZI</name>
<evidence type="ECO:0000256" key="5">
    <source>
        <dbReference type="ARBA" id="ARBA00022927"/>
    </source>
</evidence>
<keyword evidence="9" id="KW-0472">Membrane</keyword>
<evidence type="ECO:0000256" key="2">
    <source>
        <dbReference type="ARBA" id="ARBA00005573"/>
    </source>
</evidence>
<dbReference type="PANTHER" id="PTHR13373:SF21">
    <property type="entry name" value="NUCLEAR PORE COMPLEX PROTEIN NUP85"/>
    <property type="match status" value="1"/>
</dbReference>
<keyword evidence="5 9" id="KW-0653">Protein transport</keyword>
<organism evidence="11 12">
    <name type="scientific">Myriangium duriaei CBS 260.36</name>
    <dbReference type="NCBI Taxonomy" id="1168546"/>
    <lineage>
        <taxon>Eukaryota</taxon>
        <taxon>Fungi</taxon>
        <taxon>Dikarya</taxon>
        <taxon>Ascomycota</taxon>
        <taxon>Pezizomycotina</taxon>
        <taxon>Dothideomycetes</taxon>
        <taxon>Dothideomycetidae</taxon>
        <taxon>Myriangiales</taxon>
        <taxon>Myriangiaceae</taxon>
        <taxon>Myriangium</taxon>
    </lineage>
</organism>
<dbReference type="InterPro" id="IPR011502">
    <property type="entry name" value="Nucleoporin_Nup85"/>
</dbReference>
<dbReference type="GO" id="GO:0031965">
    <property type="term" value="C:nuclear membrane"/>
    <property type="evidence" value="ECO:0007669"/>
    <property type="project" value="UniProtKB-UniRule"/>
</dbReference>
<keyword evidence="4 9" id="KW-0509">mRNA transport</keyword>
<dbReference type="PANTHER" id="PTHR13373">
    <property type="entry name" value="FROUNT PROTEIN-RELATED"/>
    <property type="match status" value="1"/>
</dbReference>
<accession>A0A9P4IZR7</accession>
<evidence type="ECO:0000256" key="10">
    <source>
        <dbReference type="SAM" id="MobiDB-lite"/>
    </source>
</evidence>
<evidence type="ECO:0000256" key="3">
    <source>
        <dbReference type="ARBA" id="ARBA00022448"/>
    </source>
</evidence>